<evidence type="ECO:0000256" key="9">
    <source>
        <dbReference type="SAM" id="Phobius"/>
    </source>
</evidence>
<comment type="caution">
    <text evidence="12">The sequence shown here is derived from an EMBL/GenBank/DDBJ whole genome shotgun (WGS) entry which is preliminary data.</text>
</comment>
<dbReference type="PROSITE" id="PS50929">
    <property type="entry name" value="ABC_TM1F"/>
    <property type="match status" value="1"/>
</dbReference>
<feature type="transmembrane region" description="Helical" evidence="9">
    <location>
        <begin position="77"/>
        <end position="100"/>
    </location>
</feature>
<dbReference type="RefSeq" id="WP_109626596.1">
    <property type="nucleotide sequence ID" value="NZ_JANKBI010000004.1"/>
</dbReference>
<name>A0AB73T4D6_9FIRM</name>
<comment type="subcellular location">
    <subcellularLocation>
        <location evidence="1">Cell membrane</location>
        <topology evidence="1">Multi-pass membrane protein</topology>
    </subcellularLocation>
</comment>
<dbReference type="GO" id="GO:0015421">
    <property type="term" value="F:ABC-type oligopeptide transporter activity"/>
    <property type="evidence" value="ECO:0007669"/>
    <property type="project" value="TreeGrafter"/>
</dbReference>
<evidence type="ECO:0000256" key="3">
    <source>
        <dbReference type="ARBA" id="ARBA00022475"/>
    </source>
</evidence>
<dbReference type="GO" id="GO:0016887">
    <property type="term" value="F:ATP hydrolysis activity"/>
    <property type="evidence" value="ECO:0007669"/>
    <property type="project" value="InterPro"/>
</dbReference>
<evidence type="ECO:0000259" key="10">
    <source>
        <dbReference type="PROSITE" id="PS50893"/>
    </source>
</evidence>
<keyword evidence="5" id="KW-0547">Nucleotide-binding</keyword>
<accession>A0AB73T4D6</accession>
<dbReference type="CDD" id="cd03254">
    <property type="entry name" value="ABCC_Glucan_exporter_like"/>
    <property type="match status" value="1"/>
</dbReference>
<dbReference type="Gene3D" id="1.20.1560.10">
    <property type="entry name" value="ABC transporter type 1, transmembrane domain"/>
    <property type="match status" value="2"/>
</dbReference>
<proteinExistence type="predicted"/>
<dbReference type="InterPro" id="IPR011527">
    <property type="entry name" value="ABC1_TM_dom"/>
</dbReference>
<keyword evidence="8 9" id="KW-0472">Membrane</keyword>
<dbReference type="EMBL" id="QGGY01000006">
    <property type="protein sequence ID" value="PWJ75672.1"/>
    <property type="molecule type" value="Genomic_DNA"/>
</dbReference>
<dbReference type="InterPro" id="IPR017871">
    <property type="entry name" value="ABC_transporter-like_CS"/>
</dbReference>
<dbReference type="PROSITE" id="PS50893">
    <property type="entry name" value="ABC_TRANSPORTER_2"/>
    <property type="match status" value="1"/>
</dbReference>
<feature type="transmembrane region" description="Helical" evidence="9">
    <location>
        <begin position="161"/>
        <end position="194"/>
    </location>
</feature>
<dbReference type="Pfam" id="PF00005">
    <property type="entry name" value="ABC_tran"/>
    <property type="match status" value="1"/>
</dbReference>
<evidence type="ECO:0000256" key="2">
    <source>
        <dbReference type="ARBA" id="ARBA00022448"/>
    </source>
</evidence>
<evidence type="ECO:0000259" key="11">
    <source>
        <dbReference type="PROSITE" id="PS50929"/>
    </source>
</evidence>
<keyword evidence="13" id="KW-1185">Reference proteome</keyword>
<dbReference type="SUPFAM" id="SSF52540">
    <property type="entry name" value="P-loop containing nucleoside triphosphate hydrolases"/>
    <property type="match status" value="1"/>
</dbReference>
<dbReference type="FunFam" id="3.40.50.300:FF:000287">
    <property type="entry name" value="Multidrug ABC transporter ATP-binding protein"/>
    <property type="match status" value="1"/>
</dbReference>
<keyword evidence="3" id="KW-1003">Cell membrane</keyword>
<evidence type="ECO:0000313" key="13">
    <source>
        <dbReference type="Proteomes" id="UP000245412"/>
    </source>
</evidence>
<dbReference type="Pfam" id="PF00664">
    <property type="entry name" value="ABC_membrane"/>
    <property type="match status" value="1"/>
</dbReference>
<dbReference type="PANTHER" id="PTHR43394">
    <property type="entry name" value="ATP-DEPENDENT PERMEASE MDL1, MITOCHONDRIAL"/>
    <property type="match status" value="1"/>
</dbReference>
<feature type="domain" description="ABC transporter" evidence="10">
    <location>
        <begin position="393"/>
        <end position="627"/>
    </location>
</feature>
<organism evidence="12 13">
    <name type="scientific">Murimonas intestini</name>
    <dbReference type="NCBI Taxonomy" id="1337051"/>
    <lineage>
        <taxon>Bacteria</taxon>
        <taxon>Bacillati</taxon>
        <taxon>Bacillota</taxon>
        <taxon>Clostridia</taxon>
        <taxon>Lachnospirales</taxon>
        <taxon>Lachnospiraceae</taxon>
        <taxon>Murimonas</taxon>
    </lineage>
</organism>
<dbReference type="GO" id="GO:0005524">
    <property type="term" value="F:ATP binding"/>
    <property type="evidence" value="ECO:0007669"/>
    <property type="project" value="UniProtKB-KW"/>
</dbReference>
<sequence length="632" mass="70142">MPGPGRVMGPKPKVNNPMGLLKRLMKYVMKSYMVQWIFVLILIFVSVLANVQGTMFMKRLIDEYITPMLTSGQPDFGPLALAIGKVAVFYLAGVAATFAYNRIMVYVTQGTLRSLRDDLFAHMEMLPIKYFDTNAHGNIMSVYTNDIDTLRQMISQSIPQIVNSVITVVSVFVSMLILNIPLTFVTLAMVGIMLFSTKKLAGQSGKYFVSQQTNLGAVNGYIEEMMDGQKVVKVFCHEEETLEKFKELNDRLFESSDRANSFANMLGPVNTQLGNISYVVCAIVGGILALSGFGGFTLGGLASFLTFNKSFNGPINQVSQQLNAIVMALAGAERVFRMLDEKPEEDDGYVTLVNVTNEDGAIRESEKRTGQWAWKHVHQADNSVEYVELKGDVEFEDVNFGYSDEKIVLHDVDLFAKPGQKIAFVGSTGAGKTTITNLINRFYDIQEGKIRYDGINIEKIRKNDLRRSLGIVLQDTHLFTGTVAENIRFGKLDATDEEVEAAARLANADSFIQRLPQGYDTVLKGDGANLSQGQRQLLAIARAAIADPPVLILDEATSSIDTRTERIVQDGMDKLMKGRTTFVIAHRLSTVRNSDCIMVLEQGHIIERGTHDQLIEEKGRYYQLYTGNAISA</sequence>
<dbReference type="AlphaFoldDB" id="A0AB73T4D6"/>
<dbReference type="GO" id="GO:0005886">
    <property type="term" value="C:plasma membrane"/>
    <property type="evidence" value="ECO:0007669"/>
    <property type="project" value="UniProtKB-SubCell"/>
</dbReference>
<gene>
    <name evidence="12" type="ORF">C7383_106242</name>
</gene>
<evidence type="ECO:0000256" key="1">
    <source>
        <dbReference type="ARBA" id="ARBA00004651"/>
    </source>
</evidence>
<keyword evidence="2" id="KW-0813">Transport</keyword>
<keyword evidence="4 9" id="KW-0812">Transmembrane</keyword>
<dbReference type="CDD" id="cd18547">
    <property type="entry name" value="ABC_6TM_Tm288_like"/>
    <property type="match status" value="1"/>
</dbReference>
<evidence type="ECO:0000256" key="4">
    <source>
        <dbReference type="ARBA" id="ARBA00022692"/>
    </source>
</evidence>
<dbReference type="InterPro" id="IPR003439">
    <property type="entry name" value="ABC_transporter-like_ATP-bd"/>
</dbReference>
<evidence type="ECO:0000256" key="8">
    <source>
        <dbReference type="ARBA" id="ARBA00023136"/>
    </source>
</evidence>
<dbReference type="SMART" id="SM00382">
    <property type="entry name" value="AAA"/>
    <property type="match status" value="1"/>
</dbReference>
<dbReference type="InterPro" id="IPR027417">
    <property type="entry name" value="P-loop_NTPase"/>
</dbReference>
<keyword evidence="6 12" id="KW-0067">ATP-binding</keyword>
<evidence type="ECO:0000313" key="12">
    <source>
        <dbReference type="EMBL" id="PWJ75672.1"/>
    </source>
</evidence>
<dbReference type="PANTHER" id="PTHR43394:SF1">
    <property type="entry name" value="ATP-BINDING CASSETTE SUB-FAMILY B MEMBER 10, MITOCHONDRIAL"/>
    <property type="match status" value="1"/>
</dbReference>
<dbReference type="FunFam" id="1.20.1560.10:FF:000011">
    <property type="entry name" value="Multidrug ABC transporter ATP-binding protein"/>
    <property type="match status" value="1"/>
</dbReference>
<dbReference type="InterPro" id="IPR036640">
    <property type="entry name" value="ABC1_TM_sf"/>
</dbReference>
<keyword evidence="7 9" id="KW-1133">Transmembrane helix</keyword>
<dbReference type="Gene3D" id="3.40.50.300">
    <property type="entry name" value="P-loop containing nucleotide triphosphate hydrolases"/>
    <property type="match status" value="1"/>
</dbReference>
<evidence type="ECO:0000256" key="6">
    <source>
        <dbReference type="ARBA" id="ARBA00022840"/>
    </source>
</evidence>
<dbReference type="InterPro" id="IPR039421">
    <property type="entry name" value="Type_1_exporter"/>
</dbReference>
<evidence type="ECO:0000256" key="5">
    <source>
        <dbReference type="ARBA" id="ARBA00022741"/>
    </source>
</evidence>
<reference evidence="12 13" key="1">
    <citation type="submission" date="2018-05" db="EMBL/GenBank/DDBJ databases">
        <authorList>
            <person name="Goeker M."/>
            <person name="Huntemann M."/>
            <person name="Clum A."/>
            <person name="Pillay M."/>
            <person name="Palaniappan K."/>
            <person name="Varghese N."/>
            <person name="Mikhailova N."/>
            <person name="Stamatis D."/>
            <person name="Reddy T."/>
            <person name="Daum C."/>
            <person name="Shapiro N."/>
            <person name="Ivanova N."/>
            <person name="Kyrpides N."/>
            <person name="Woyke T."/>
        </authorList>
    </citation>
    <scope>NUCLEOTIDE SEQUENCE [LARGE SCALE GENOMIC DNA]</scope>
    <source>
        <strain evidence="12 13">DSM 26524</strain>
    </source>
</reference>
<dbReference type="InterPro" id="IPR003593">
    <property type="entry name" value="AAA+_ATPase"/>
</dbReference>
<dbReference type="SUPFAM" id="SSF90123">
    <property type="entry name" value="ABC transporter transmembrane region"/>
    <property type="match status" value="1"/>
</dbReference>
<feature type="domain" description="ABC transmembrane type-1" evidence="11">
    <location>
        <begin position="37"/>
        <end position="327"/>
    </location>
</feature>
<dbReference type="Proteomes" id="UP000245412">
    <property type="component" value="Unassembled WGS sequence"/>
</dbReference>
<evidence type="ECO:0000256" key="7">
    <source>
        <dbReference type="ARBA" id="ARBA00022989"/>
    </source>
</evidence>
<protein>
    <submittedName>
        <fullName evidence="12">ATP-binding cassette subfamily B protein</fullName>
    </submittedName>
</protein>
<dbReference type="PROSITE" id="PS00211">
    <property type="entry name" value="ABC_TRANSPORTER_1"/>
    <property type="match status" value="1"/>
</dbReference>